<dbReference type="PANTHER" id="PTHR42914">
    <property type="entry name" value="7-CYANO-7-DEAZAGUANINE SYNTHASE"/>
    <property type="match status" value="1"/>
</dbReference>
<evidence type="ECO:0000256" key="5">
    <source>
        <dbReference type="ARBA" id="ARBA00022833"/>
    </source>
</evidence>
<dbReference type="EMBL" id="DTHJ01000077">
    <property type="protein sequence ID" value="HHS62701.1"/>
    <property type="molecule type" value="Genomic_DNA"/>
</dbReference>
<evidence type="ECO:0000256" key="4">
    <source>
        <dbReference type="ARBA" id="ARBA00022741"/>
    </source>
</evidence>
<dbReference type="NCBIfam" id="TIGR00364">
    <property type="entry name" value="7-cyano-7-deazaguanine synthase QueC"/>
    <property type="match status" value="1"/>
</dbReference>
<dbReference type="GO" id="GO:0016874">
    <property type="term" value="F:ligase activity"/>
    <property type="evidence" value="ECO:0007669"/>
    <property type="project" value="UniProtKB-KW"/>
</dbReference>
<comment type="pathway">
    <text evidence="1">Purine metabolism; 7-cyano-7-deazaguanine biosynthesis.</text>
</comment>
<evidence type="ECO:0000256" key="3">
    <source>
        <dbReference type="ARBA" id="ARBA00022723"/>
    </source>
</evidence>
<accession>A0A7C6EH69</accession>
<keyword evidence="3" id="KW-0479">Metal-binding</keyword>
<proteinExistence type="inferred from homology"/>
<comment type="similarity">
    <text evidence="7">Belongs to the QueC family.</text>
</comment>
<comment type="caution">
    <text evidence="10">The sequence shown here is derived from an EMBL/GenBank/DDBJ whole genome shotgun (WGS) entry which is preliminary data.</text>
</comment>
<gene>
    <name evidence="10" type="primary">queC</name>
    <name evidence="10" type="ORF">ENV70_03660</name>
</gene>
<dbReference type="EC" id="6.3.4.20" evidence="8"/>
<organism evidence="10">
    <name type="scientific">candidate division WOR-3 bacterium</name>
    <dbReference type="NCBI Taxonomy" id="2052148"/>
    <lineage>
        <taxon>Bacteria</taxon>
        <taxon>Bacteria division WOR-3</taxon>
    </lineage>
</organism>
<dbReference type="PIRSF" id="PIRSF006293">
    <property type="entry name" value="ExsB"/>
    <property type="match status" value="1"/>
</dbReference>
<evidence type="ECO:0000256" key="6">
    <source>
        <dbReference type="ARBA" id="ARBA00022840"/>
    </source>
</evidence>
<evidence type="ECO:0000256" key="2">
    <source>
        <dbReference type="ARBA" id="ARBA00022598"/>
    </source>
</evidence>
<dbReference type="AlphaFoldDB" id="A0A7C6EH69"/>
<keyword evidence="5" id="KW-0862">Zinc</keyword>
<keyword evidence="6" id="KW-0067">ATP-binding</keyword>
<dbReference type="Gene3D" id="3.40.50.620">
    <property type="entry name" value="HUPs"/>
    <property type="match status" value="1"/>
</dbReference>
<sequence length="221" mass="25551">MKPKSIILLSGGLDSTVSATIAIKKTKPLFALTIDYGQRAAKMEIFASKRICGALKIKHRIIKLPFFKEFKRCKLISAPYPFVGKGRYEEDNFRKFSKKLLLLKNIWVPNRNSLFINLAACFAEYYNADLIITGFNREEAREFPDNTRDFINAINKTLLFSTLRKIKVISYVADYTKKEIYKLGLKYKAPLQYIYSCYLGGKKMCGKCISCRKLMEAQRQY</sequence>
<dbReference type="PANTHER" id="PTHR42914:SF1">
    <property type="entry name" value="7-CYANO-7-DEAZAGUANINE SYNTHASE"/>
    <property type="match status" value="1"/>
</dbReference>
<evidence type="ECO:0000256" key="9">
    <source>
        <dbReference type="ARBA" id="ARBA00047890"/>
    </source>
</evidence>
<dbReference type="Pfam" id="PF06508">
    <property type="entry name" value="QueC"/>
    <property type="match status" value="1"/>
</dbReference>
<evidence type="ECO:0000256" key="8">
    <source>
        <dbReference type="ARBA" id="ARBA00039149"/>
    </source>
</evidence>
<dbReference type="GO" id="GO:0046872">
    <property type="term" value="F:metal ion binding"/>
    <property type="evidence" value="ECO:0007669"/>
    <property type="project" value="UniProtKB-KW"/>
</dbReference>
<dbReference type="InterPro" id="IPR014729">
    <property type="entry name" value="Rossmann-like_a/b/a_fold"/>
</dbReference>
<dbReference type="InterPro" id="IPR018317">
    <property type="entry name" value="QueC"/>
</dbReference>
<evidence type="ECO:0000256" key="1">
    <source>
        <dbReference type="ARBA" id="ARBA00005061"/>
    </source>
</evidence>
<keyword evidence="2" id="KW-0436">Ligase</keyword>
<evidence type="ECO:0000313" key="10">
    <source>
        <dbReference type="EMBL" id="HHS62701.1"/>
    </source>
</evidence>
<name>A0A7C6EH69_UNCW3</name>
<dbReference type="CDD" id="cd01995">
    <property type="entry name" value="QueC-like"/>
    <property type="match status" value="1"/>
</dbReference>
<dbReference type="SUPFAM" id="SSF52402">
    <property type="entry name" value="Adenine nucleotide alpha hydrolases-like"/>
    <property type="match status" value="1"/>
</dbReference>
<dbReference type="GO" id="GO:0005524">
    <property type="term" value="F:ATP binding"/>
    <property type="evidence" value="ECO:0007669"/>
    <property type="project" value="UniProtKB-KW"/>
</dbReference>
<comment type="catalytic activity">
    <reaction evidence="9">
        <text>7-carboxy-7-carbaguanine + NH4(+) + 2 ATP = 7-cyano-7-carbaguanine + 2 AMP + 2 diphosphate + 2 H(+)</text>
        <dbReference type="Rhea" id="RHEA:27982"/>
        <dbReference type="ChEBI" id="CHEBI:15378"/>
        <dbReference type="ChEBI" id="CHEBI:28938"/>
        <dbReference type="ChEBI" id="CHEBI:30616"/>
        <dbReference type="ChEBI" id="CHEBI:33019"/>
        <dbReference type="ChEBI" id="CHEBI:45075"/>
        <dbReference type="ChEBI" id="CHEBI:61036"/>
        <dbReference type="ChEBI" id="CHEBI:456215"/>
        <dbReference type="EC" id="6.3.4.20"/>
    </reaction>
</comment>
<reference evidence="10" key="1">
    <citation type="journal article" date="2020" name="mSystems">
        <title>Genome- and Community-Level Interaction Insights into Carbon Utilization and Element Cycling Functions of Hydrothermarchaeota in Hydrothermal Sediment.</title>
        <authorList>
            <person name="Zhou Z."/>
            <person name="Liu Y."/>
            <person name="Xu W."/>
            <person name="Pan J."/>
            <person name="Luo Z.H."/>
            <person name="Li M."/>
        </authorList>
    </citation>
    <scope>NUCLEOTIDE SEQUENCE [LARGE SCALE GENOMIC DNA]</scope>
    <source>
        <strain evidence="10">SpSt-783</strain>
    </source>
</reference>
<evidence type="ECO:0000256" key="7">
    <source>
        <dbReference type="ARBA" id="ARBA00037993"/>
    </source>
</evidence>
<keyword evidence="4" id="KW-0547">Nucleotide-binding</keyword>
<protein>
    <recommendedName>
        <fullName evidence="8">7-cyano-7-deazaguanine synthase</fullName>
        <ecNumber evidence="8">6.3.4.20</ecNumber>
    </recommendedName>
</protein>